<evidence type="ECO:0000256" key="1">
    <source>
        <dbReference type="SAM" id="MobiDB-lite"/>
    </source>
</evidence>
<proteinExistence type="predicted"/>
<comment type="caution">
    <text evidence="2">The sequence shown here is derived from an EMBL/GenBank/DDBJ whole genome shotgun (WGS) entry which is preliminary data.</text>
</comment>
<dbReference type="AlphaFoldDB" id="A0A0F9KQU3"/>
<evidence type="ECO:0000313" key="2">
    <source>
        <dbReference type="EMBL" id="KKM24468.1"/>
    </source>
</evidence>
<accession>A0A0F9KQU3</accession>
<organism evidence="2">
    <name type="scientific">marine sediment metagenome</name>
    <dbReference type="NCBI Taxonomy" id="412755"/>
    <lineage>
        <taxon>unclassified sequences</taxon>
        <taxon>metagenomes</taxon>
        <taxon>ecological metagenomes</taxon>
    </lineage>
</organism>
<dbReference type="EMBL" id="LAZR01012917">
    <property type="protein sequence ID" value="KKM24468.1"/>
    <property type="molecule type" value="Genomic_DNA"/>
</dbReference>
<sequence length="108" mass="12350">MEKAKTTGIKNDSVLNHERLNPTEKNGVLVKKIDSLWENSYPNGRNSKRETKKLLIKLETTGTEKRKISLKLESSSSNIDSNNYNLLSELLKEFFKVNNAKPNNFPLD</sequence>
<protein>
    <submittedName>
        <fullName evidence="2">Uncharacterized protein</fullName>
    </submittedName>
</protein>
<feature type="region of interest" description="Disordered" evidence="1">
    <location>
        <begin position="1"/>
        <end position="20"/>
    </location>
</feature>
<name>A0A0F9KQU3_9ZZZZ</name>
<gene>
    <name evidence="2" type="ORF">LCGC14_1604820</name>
</gene>
<reference evidence="2" key="1">
    <citation type="journal article" date="2015" name="Nature">
        <title>Complex archaea that bridge the gap between prokaryotes and eukaryotes.</title>
        <authorList>
            <person name="Spang A."/>
            <person name="Saw J.H."/>
            <person name="Jorgensen S.L."/>
            <person name="Zaremba-Niedzwiedzka K."/>
            <person name="Martijn J."/>
            <person name="Lind A.E."/>
            <person name="van Eijk R."/>
            <person name="Schleper C."/>
            <person name="Guy L."/>
            <person name="Ettema T.J."/>
        </authorList>
    </citation>
    <scope>NUCLEOTIDE SEQUENCE</scope>
</reference>